<dbReference type="WBParaSite" id="JU765_v2.g15308.t1">
    <property type="protein sequence ID" value="JU765_v2.g15308.t1"/>
    <property type="gene ID" value="JU765_v2.g15308"/>
</dbReference>
<evidence type="ECO:0000313" key="2">
    <source>
        <dbReference type="WBParaSite" id="JU765_v2.g15308.t1"/>
    </source>
</evidence>
<accession>A0AC34QCP2</accession>
<proteinExistence type="predicted"/>
<evidence type="ECO:0000313" key="1">
    <source>
        <dbReference type="Proteomes" id="UP000887576"/>
    </source>
</evidence>
<protein>
    <submittedName>
        <fullName evidence="2">CDGSH iron-sulfur domain-containing protein 2 homologue</fullName>
    </submittedName>
</protein>
<sequence length="149" mass="16475">MSTSGFFLLSQRQDHSWLYESLVKFASCLSVKNIFTDSKEVKMVCPNSTTNCHSKMMLYAAGLVVGGATIGFLAGQYLAKRRARCNYKVKLSTDKVVDTVDIEEIGEKKAFCRCWQSKKFPLCDGTHNAHNKESGDNVGPIVIKGKAAQ</sequence>
<organism evidence="1 2">
    <name type="scientific">Panagrolaimus sp. JU765</name>
    <dbReference type="NCBI Taxonomy" id="591449"/>
    <lineage>
        <taxon>Eukaryota</taxon>
        <taxon>Metazoa</taxon>
        <taxon>Ecdysozoa</taxon>
        <taxon>Nematoda</taxon>
        <taxon>Chromadorea</taxon>
        <taxon>Rhabditida</taxon>
        <taxon>Tylenchina</taxon>
        <taxon>Panagrolaimomorpha</taxon>
        <taxon>Panagrolaimoidea</taxon>
        <taxon>Panagrolaimidae</taxon>
        <taxon>Panagrolaimus</taxon>
    </lineage>
</organism>
<dbReference type="Proteomes" id="UP000887576">
    <property type="component" value="Unplaced"/>
</dbReference>
<name>A0AC34QCP2_9BILA</name>
<reference evidence="2" key="1">
    <citation type="submission" date="2022-11" db="UniProtKB">
        <authorList>
            <consortium name="WormBaseParasite"/>
        </authorList>
    </citation>
    <scope>IDENTIFICATION</scope>
</reference>